<reference evidence="1 2" key="1">
    <citation type="journal article" date="2015" name="Nat. Commun.">
        <title>Outbred genome sequencing and CRISPR/Cas9 gene editing in butterflies.</title>
        <authorList>
            <person name="Li X."/>
            <person name="Fan D."/>
            <person name="Zhang W."/>
            <person name="Liu G."/>
            <person name="Zhang L."/>
            <person name="Zhao L."/>
            <person name="Fang X."/>
            <person name="Chen L."/>
            <person name="Dong Y."/>
            <person name="Chen Y."/>
            <person name="Ding Y."/>
            <person name="Zhao R."/>
            <person name="Feng M."/>
            <person name="Zhu Y."/>
            <person name="Feng Y."/>
            <person name="Jiang X."/>
            <person name="Zhu D."/>
            <person name="Xiang H."/>
            <person name="Feng X."/>
            <person name="Li S."/>
            <person name="Wang J."/>
            <person name="Zhang G."/>
            <person name="Kronforst M.R."/>
            <person name="Wang W."/>
        </authorList>
    </citation>
    <scope>NUCLEOTIDE SEQUENCE [LARGE SCALE GENOMIC DNA]</scope>
    <source>
        <strain evidence="1">Ya'a_city_454_Px</strain>
        <tissue evidence="1">Whole body</tissue>
    </source>
</reference>
<accession>A0A194QFC3</accession>
<evidence type="ECO:0000313" key="2">
    <source>
        <dbReference type="Proteomes" id="UP000053268"/>
    </source>
</evidence>
<evidence type="ECO:0000313" key="1">
    <source>
        <dbReference type="EMBL" id="KPJ04182.1"/>
    </source>
</evidence>
<proteinExistence type="predicted"/>
<keyword evidence="2" id="KW-1185">Reference proteome</keyword>
<name>A0A194QFC3_PAPXU</name>
<organism evidence="1 2">
    <name type="scientific">Papilio xuthus</name>
    <name type="common">Asian swallowtail butterfly</name>
    <dbReference type="NCBI Taxonomy" id="66420"/>
    <lineage>
        <taxon>Eukaryota</taxon>
        <taxon>Metazoa</taxon>
        <taxon>Ecdysozoa</taxon>
        <taxon>Arthropoda</taxon>
        <taxon>Hexapoda</taxon>
        <taxon>Insecta</taxon>
        <taxon>Pterygota</taxon>
        <taxon>Neoptera</taxon>
        <taxon>Endopterygota</taxon>
        <taxon>Lepidoptera</taxon>
        <taxon>Glossata</taxon>
        <taxon>Ditrysia</taxon>
        <taxon>Papilionoidea</taxon>
        <taxon>Papilionidae</taxon>
        <taxon>Papilioninae</taxon>
        <taxon>Papilio</taxon>
    </lineage>
</organism>
<dbReference type="Proteomes" id="UP000053268">
    <property type="component" value="Unassembled WGS sequence"/>
</dbReference>
<protein>
    <submittedName>
        <fullName evidence="1">Uncharacterized protein</fullName>
    </submittedName>
</protein>
<gene>
    <name evidence="1" type="ORF">RR46_07941</name>
</gene>
<dbReference type="AlphaFoldDB" id="A0A194QFC3"/>
<sequence length="61" mass="7256">MCVCETGLHSTVRFSRYFESFKKRVYLFFKDNNASVVPLVLRMSTIVADHFVFRCWFTPNI</sequence>
<dbReference type="EMBL" id="KQ459053">
    <property type="protein sequence ID" value="KPJ04182.1"/>
    <property type="molecule type" value="Genomic_DNA"/>
</dbReference>